<evidence type="ECO:0000256" key="1">
    <source>
        <dbReference type="SAM" id="MobiDB-lite"/>
    </source>
</evidence>
<accession>H0EF40</accession>
<proteinExistence type="predicted"/>
<sequence length="59" mass="6701">MFRIIDFPLDGLDRVSLVEVAKLERTTLSSRPRKASSNGDAGKLHDHWRNQPMFKGCSD</sequence>
<dbReference type="Proteomes" id="UP000005446">
    <property type="component" value="Unassembled WGS sequence"/>
</dbReference>
<dbReference type="HOGENOM" id="CLU_2960972_0_0_1"/>
<gene>
    <name evidence="2" type="ORF">M7I_1078</name>
</gene>
<evidence type="ECO:0000313" key="2">
    <source>
        <dbReference type="EMBL" id="EHL02816.1"/>
    </source>
</evidence>
<comment type="caution">
    <text evidence="2">The sequence shown here is derived from an EMBL/GenBank/DDBJ whole genome shotgun (WGS) entry which is preliminary data.</text>
</comment>
<reference evidence="2 3" key="1">
    <citation type="journal article" date="2012" name="Eukaryot. Cell">
        <title>Genome sequence of the fungus Glarea lozoyensis: the first genome sequence of a species from the Helotiaceae family.</title>
        <authorList>
            <person name="Youssar L."/>
            <person name="Gruening B.A."/>
            <person name="Erxleben A."/>
            <person name="Guenther S."/>
            <person name="Huettel W."/>
        </authorList>
    </citation>
    <scope>NUCLEOTIDE SEQUENCE [LARGE SCALE GENOMIC DNA]</scope>
    <source>
        <strain evidence="3">ATCC 74030 / MF5533</strain>
    </source>
</reference>
<name>H0EF40_GLAL7</name>
<evidence type="ECO:0000313" key="3">
    <source>
        <dbReference type="Proteomes" id="UP000005446"/>
    </source>
</evidence>
<dbReference type="AlphaFoldDB" id="H0EF40"/>
<protein>
    <submittedName>
        <fullName evidence="2">Uncharacterized protein</fullName>
    </submittedName>
</protein>
<dbReference type="InParanoid" id="H0EF40"/>
<feature type="compositionally biased region" description="Polar residues" evidence="1">
    <location>
        <begin position="28"/>
        <end position="39"/>
    </location>
</feature>
<feature type="region of interest" description="Disordered" evidence="1">
    <location>
        <begin position="28"/>
        <end position="59"/>
    </location>
</feature>
<keyword evidence="3" id="KW-1185">Reference proteome</keyword>
<dbReference type="EMBL" id="AGUE01000018">
    <property type="protein sequence ID" value="EHL02816.1"/>
    <property type="molecule type" value="Genomic_DNA"/>
</dbReference>
<organism evidence="2 3">
    <name type="scientific">Glarea lozoyensis (strain ATCC 74030 / MF5533)</name>
    <dbReference type="NCBI Taxonomy" id="1104152"/>
    <lineage>
        <taxon>Eukaryota</taxon>
        <taxon>Fungi</taxon>
        <taxon>Dikarya</taxon>
        <taxon>Ascomycota</taxon>
        <taxon>Pezizomycotina</taxon>
        <taxon>Leotiomycetes</taxon>
        <taxon>Helotiales</taxon>
        <taxon>Helotiaceae</taxon>
        <taxon>Glarea</taxon>
    </lineage>
</organism>